<reference evidence="1" key="1">
    <citation type="journal article" date="2014" name="Front. Microbiol.">
        <title>High frequency of phylogenetically diverse reductive dehalogenase-homologous genes in deep subseafloor sedimentary metagenomes.</title>
        <authorList>
            <person name="Kawai M."/>
            <person name="Futagami T."/>
            <person name="Toyoda A."/>
            <person name="Takaki Y."/>
            <person name="Nishi S."/>
            <person name="Hori S."/>
            <person name="Arai W."/>
            <person name="Tsubouchi T."/>
            <person name="Morono Y."/>
            <person name="Uchiyama I."/>
            <person name="Ito T."/>
            <person name="Fujiyama A."/>
            <person name="Inagaki F."/>
            <person name="Takami H."/>
        </authorList>
    </citation>
    <scope>NUCLEOTIDE SEQUENCE</scope>
    <source>
        <strain evidence="1">Expedition CK06-06</strain>
    </source>
</reference>
<feature type="non-terminal residue" evidence="1">
    <location>
        <position position="1"/>
    </location>
</feature>
<comment type="caution">
    <text evidence="1">The sequence shown here is derived from an EMBL/GenBank/DDBJ whole genome shotgun (WGS) entry which is preliminary data.</text>
</comment>
<accession>X1DAN6</accession>
<sequence>DLIKDGFLPLARLEAQFNVKSTVIDMRPVMLLFISCRSISVND</sequence>
<name>X1DAN6_9ZZZZ</name>
<gene>
    <name evidence="1" type="ORF">S01H4_63605</name>
</gene>
<protein>
    <submittedName>
        <fullName evidence="1">Uncharacterized protein</fullName>
    </submittedName>
</protein>
<dbReference type="AlphaFoldDB" id="X1DAN6"/>
<proteinExistence type="predicted"/>
<evidence type="ECO:0000313" key="1">
    <source>
        <dbReference type="EMBL" id="GAH05365.1"/>
    </source>
</evidence>
<dbReference type="EMBL" id="BART01038299">
    <property type="protein sequence ID" value="GAH05365.1"/>
    <property type="molecule type" value="Genomic_DNA"/>
</dbReference>
<organism evidence="1">
    <name type="scientific">marine sediment metagenome</name>
    <dbReference type="NCBI Taxonomy" id="412755"/>
    <lineage>
        <taxon>unclassified sequences</taxon>
        <taxon>metagenomes</taxon>
        <taxon>ecological metagenomes</taxon>
    </lineage>
</organism>